<proteinExistence type="predicted"/>
<protein>
    <recommendedName>
        <fullName evidence="5">ArnR1-like winged helix-turn-helix domain-containing protein</fullName>
    </recommendedName>
</protein>
<evidence type="ECO:0000313" key="2">
    <source>
        <dbReference type="EMBL" id="TDA38021.1"/>
    </source>
</evidence>
<gene>
    <name evidence="2" type="ORF">DSO09_05800</name>
    <name evidence="1" type="ORF">EF809_00435</name>
</gene>
<sequence length="107" mass="11781">MENPKLTIMQELIIEGILKKIGDESKVGTAEVSSGDILGYVTNEMTKRKDSGIKGTVAATKGWADMFRLAVKDLVEKGYLKEKKGLISSKLILTKEGLEAYKKYKGI</sequence>
<evidence type="ECO:0000313" key="4">
    <source>
        <dbReference type="Proteomes" id="UP000317265"/>
    </source>
</evidence>
<dbReference type="EMBL" id="RXIH01000001">
    <property type="protein sequence ID" value="RZN57912.1"/>
    <property type="molecule type" value="Genomic_DNA"/>
</dbReference>
<organism evidence="2 4">
    <name type="scientific">Thermoproteota archaeon</name>
    <dbReference type="NCBI Taxonomy" id="2056631"/>
    <lineage>
        <taxon>Archaea</taxon>
        <taxon>Thermoproteota</taxon>
    </lineage>
</organism>
<evidence type="ECO:0000313" key="3">
    <source>
        <dbReference type="Proteomes" id="UP000316080"/>
    </source>
</evidence>
<evidence type="ECO:0008006" key="5">
    <source>
        <dbReference type="Google" id="ProtNLM"/>
    </source>
</evidence>
<reference evidence="2 4" key="1">
    <citation type="journal article" date="2019" name="Nat. Microbiol.">
        <title>Expanding anaerobic alkane metabolism in the domain of Archaea.</title>
        <authorList>
            <person name="Wang Y."/>
            <person name="Wegener G."/>
            <person name="Hou J."/>
            <person name="Wang F."/>
            <person name="Xiao X."/>
        </authorList>
    </citation>
    <scope>NUCLEOTIDE SEQUENCE [LARGE SCALE GENOMIC DNA]</scope>
    <source>
        <strain evidence="2">WYZ-LMO11</strain>
    </source>
</reference>
<dbReference type="Proteomes" id="UP000316080">
    <property type="component" value="Unassembled WGS sequence"/>
</dbReference>
<accession>A0A523BAP7</accession>
<dbReference type="EMBL" id="QNVI01000061">
    <property type="protein sequence ID" value="TDA38021.1"/>
    <property type="molecule type" value="Genomic_DNA"/>
</dbReference>
<name>A0A523BAP7_9CREN</name>
<comment type="caution">
    <text evidence="2">The sequence shown here is derived from an EMBL/GenBank/DDBJ whole genome shotgun (WGS) entry which is preliminary data.</text>
</comment>
<dbReference type="AlphaFoldDB" id="A0A523BAP7"/>
<evidence type="ECO:0000313" key="1">
    <source>
        <dbReference type="EMBL" id="RZN57912.1"/>
    </source>
</evidence>
<reference evidence="1 3" key="2">
    <citation type="journal article" date="2019" name="Nat. Microbiol.">
        <title>Wide diversity of methane and short-chain alkane metabolisms in uncultured archaea.</title>
        <authorList>
            <person name="Borrel G."/>
            <person name="Adam P.S."/>
            <person name="McKay L.J."/>
            <person name="Chen L.X."/>
            <person name="Sierra-Garcia I.N."/>
            <person name="Sieber C.M."/>
            <person name="Letourneur Q."/>
            <person name="Ghozlane A."/>
            <person name="Andersen G.L."/>
            <person name="Li W.J."/>
            <person name="Hallam S.J."/>
            <person name="Muyzer G."/>
            <person name="de Oliveira V.M."/>
            <person name="Inskeep W.P."/>
            <person name="Banfield J.F."/>
            <person name="Gribaldo S."/>
        </authorList>
    </citation>
    <scope>NUCLEOTIDE SEQUENCE [LARGE SCALE GENOMIC DNA]</scope>
    <source>
        <strain evidence="1">Verst-YHS</strain>
    </source>
</reference>
<dbReference type="Proteomes" id="UP000317265">
    <property type="component" value="Unassembled WGS sequence"/>
</dbReference>